<keyword evidence="8" id="KW-1185">Reference proteome</keyword>
<evidence type="ECO:0000256" key="2">
    <source>
        <dbReference type="ARBA" id="ARBA00022692"/>
    </source>
</evidence>
<feature type="transmembrane region" description="Helical" evidence="6">
    <location>
        <begin position="112"/>
        <end position="130"/>
    </location>
</feature>
<sequence>MGSHNNNNSGAGYLRSKVWWLGIILLGIGESGNFIAYGFAPASTIAPLGTTTLISNTILAPLLLDETFRKQDFFGVLLAMLGAAGVVSSTKHRETKLSPELVAAALMQPRSIVFYFVTGALIVFLTVLSPKYGSKNILIDLGLVALYGAYTVIATKSLSSMLNITLYKLFTYAISYILLALLFYTAILQIKYLNKAMQRYDSTAVIPTQFVLFTLSAIAGSAVIYRDFDDDDPAHLARFAAGCLTEFLGIYLITVGRSSSKSSTMDSNTNKGWGNHNDNNHSDLIEPPSISVRPSTPCSFSSSIISSSSRYQKTNGNINSSTEITPLLCERSRISNNEEDEHYHSSVSSHHTLQRQGSMFGGISLHSQLARGGMSDDERLSIDDIRR</sequence>
<protein>
    <recommendedName>
        <fullName evidence="9">DUF803-domain-containing protein</fullName>
    </recommendedName>
</protein>
<evidence type="ECO:0008006" key="9">
    <source>
        <dbReference type="Google" id="ProtNLM"/>
    </source>
</evidence>
<gene>
    <name evidence="7" type="ORF">INT45_010444</name>
</gene>
<dbReference type="GO" id="GO:0015095">
    <property type="term" value="F:magnesium ion transmembrane transporter activity"/>
    <property type="evidence" value="ECO:0007669"/>
    <property type="project" value="InterPro"/>
</dbReference>
<dbReference type="Proteomes" id="UP000646827">
    <property type="component" value="Unassembled WGS sequence"/>
</dbReference>
<dbReference type="PANTHER" id="PTHR12570">
    <property type="match status" value="1"/>
</dbReference>
<feature type="transmembrane region" description="Helical" evidence="6">
    <location>
        <begin position="236"/>
        <end position="255"/>
    </location>
</feature>
<evidence type="ECO:0000256" key="4">
    <source>
        <dbReference type="ARBA" id="ARBA00023136"/>
    </source>
</evidence>
<dbReference type="SUPFAM" id="SSF103481">
    <property type="entry name" value="Multidrug resistance efflux transporter EmrE"/>
    <property type="match status" value="1"/>
</dbReference>
<evidence type="ECO:0000256" key="5">
    <source>
        <dbReference type="SAM" id="MobiDB-lite"/>
    </source>
</evidence>
<evidence type="ECO:0000256" key="3">
    <source>
        <dbReference type="ARBA" id="ARBA00022989"/>
    </source>
</evidence>
<dbReference type="Pfam" id="PF05653">
    <property type="entry name" value="Mg_trans_NIPA"/>
    <property type="match status" value="1"/>
</dbReference>
<dbReference type="OrthoDB" id="165382at2759"/>
<keyword evidence="3 6" id="KW-1133">Transmembrane helix</keyword>
<evidence type="ECO:0000313" key="7">
    <source>
        <dbReference type="EMBL" id="KAG2219930.1"/>
    </source>
</evidence>
<feature type="transmembrane region" description="Helical" evidence="6">
    <location>
        <begin position="45"/>
        <end position="64"/>
    </location>
</feature>
<evidence type="ECO:0000256" key="1">
    <source>
        <dbReference type="ARBA" id="ARBA00004141"/>
    </source>
</evidence>
<evidence type="ECO:0000256" key="6">
    <source>
        <dbReference type="SAM" id="Phobius"/>
    </source>
</evidence>
<feature type="compositionally biased region" description="Low complexity" evidence="5">
    <location>
        <begin position="259"/>
        <end position="271"/>
    </location>
</feature>
<name>A0A8H7S0D7_9FUNG</name>
<dbReference type="GO" id="GO:0016020">
    <property type="term" value="C:membrane"/>
    <property type="evidence" value="ECO:0007669"/>
    <property type="project" value="UniProtKB-SubCell"/>
</dbReference>
<comment type="subcellular location">
    <subcellularLocation>
        <location evidence="1">Membrane</location>
        <topology evidence="1">Multi-pass membrane protein</topology>
    </subcellularLocation>
</comment>
<feature type="transmembrane region" description="Helical" evidence="6">
    <location>
        <begin position="137"/>
        <end position="158"/>
    </location>
</feature>
<reference evidence="7 8" key="1">
    <citation type="submission" date="2020-12" db="EMBL/GenBank/DDBJ databases">
        <title>Metabolic potential, ecology and presence of endohyphal bacteria is reflected in genomic diversity of Mucoromycotina.</title>
        <authorList>
            <person name="Muszewska A."/>
            <person name="Okrasinska A."/>
            <person name="Steczkiewicz K."/>
            <person name="Drgas O."/>
            <person name="Orlowska M."/>
            <person name="Perlinska-Lenart U."/>
            <person name="Aleksandrzak-Piekarczyk T."/>
            <person name="Szatraj K."/>
            <person name="Zielenkiewicz U."/>
            <person name="Pilsyk S."/>
            <person name="Malc E."/>
            <person name="Mieczkowski P."/>
            <person name="Kruszewska J.S."/>
            <person name="Biernat P."/>
            <person name="Pawlowska J."/>
        </authorList>
    </citation>
    <scope>NUCLEOTIDE SEQUENCE [LARGE SCALE GENOMIC DNA]</scope>
    <source>
        <strain evidence="7 8">CBS 142.35</strain>
    </source>
</reference>
<proteinExistence type="predicted"/>
<keyword evidence="2 6" id="KW-0812">Transmembrane</keyword>
<dbReference type="AlphaFoldDB" id="A0A8H7S0D7"/>
<dbReference type="InterPro" id="IPR008521">
    <property type="entry name" value="Mg_trans_NIPA"/>
</dbReference>
<accession>A0A8H7S0D7</accession>
<feature type="transmembrane region" description="Helical" evidence="6">
    <location>
        <begin position="204"/>
        <end position="224"/>
    </location>
</feature>
<feature type="region of interest" description="Disordered" evidence="5">
    <location>
        <begin position="259"/>
        <end position="281"/>
    </location>
</feature>
<organism evidence="7 8">
    <name type="scientific">Circinella minor</name>
    <dbReference type="NCBI Taxonomy" id="1195481"/>
    <lineage>
        <taxon>Eukaryota</taxon>
        <taxon>Fungi</taxon>
        <taxon>Fungi incertae sedis</taxon>
        <taxon>Mucoromycota</taxon>
        <taxon>Mucoromycotina</taxon>
        <taxon>Mucoromycetes</taxon>
        <taxon>Mucorales</taxon>
        <taxon>Lichtheimiaceae</taxon>
        <taxon>Circinella</taxon>
    </lineage>
</organism>
<keyword evidence="4 6" id="KW-0472">Membrane</keyword>
<dbReference type="PANTHER" id="PTHR12570:SF65">
    <property type="entry name" value="MAGNESIUM TRANSPORTER NIPA9-RELATED"/>
    <property type="match status" value="1"/>
</dbReference>
<feature type="transmembrane region" description="Helical" evidence="6">
    <location>
        <begin position="18"/>
        <end position="39"/>
    </location>
</feature>
<feature type="transmembrane region" description="Helical" evidence="6">
    <location>
        <begin position="73"/>
        <end position="92"/>
    </location>
</feature>
<dbReference type="EMBL" id="JAEPRB010000158">
    <property type="protein sequence ID" value="KAG2219930.1"/>
    <property type="molecule type" value="Genomic_DNA"/>
</dbReference>
<evidence type="ECO:0000313" key="8">
    <source>
        <dbReference type="Proteomes" id="UP000646827"/>
    </source>
</evidence>
<comment type="caution">
    <text evidence="7">The sequence shown here is derived from an EMBL/GenBank/DDBJ whole genome shotgun (WGS) entry which is preliminary data.</text>
</comment>
<dbReference type="InterPro" id="IPR037185">
    <property type="entry name" value="EmrE-like"/>
</dbReference>
<feature type="transmembrane region" description="Helical" evidence="6">
    <location>
        <begin position="170"/>
        <end position="192"/>
    </location>
</feature>